<protein>
    <submittedName>
        <fullName evidence="2">Uncharacterized protein</fullName>
    </submittedName>
</protein>
<accession>A0A1L7XUM4</accession>
<dbReference type="Proteomes" id="UP000184330">
    <property type="component" value="Unassembled WGS sequence"/>
</dbReference>
<evidence type="ECO:0000313" key="3">
    <source>
        <dbReference type="Proteomes" id="UP000184330"/>
    </source>
</evidence>
<proteinExistence type="predicted"/>
<keyword evidence="1" id="KW-0812">Transmembrane</keyword>
<dbReference type="EMBL" id="FJOG01000059">
    <property type="protein sequence ID" value="CZR68720.1"/>
    <property type="molecule type" value="Genomic_DNA"/>
</dbReference>
<organism evidence="2 3">
    <name type="scientific">Phialocephala subalpina</name>
    <dbReference type="NCBI Taxonomy" id="576137"/>
    <lineage>
        <taxon>Eukaryota</taxon>
        <taxon>Fungi</taxon>
        <taxon>Dikarya</taxon>
        <taxon>Ascomycota</taxon>
        <taxon>Pezizomycotina</taxon>
        <taxon>Leotiomycetes</taxon>
        <taxon>Helotiales</taxon>
        <taxon>Mollisiaceae</taxon>
        <taxon>Phialocephala</taxon>
        <taxon>Phialocephala fortinii species complex</taxon>
    </lineage>
</organism>
<evidence type="ECO:0000256" key="1">
    <source>
        <dbReference type="SAM" id="Phobius"/>
    </source>
</evidence>
<reference evidence="2 3" key="1">
    <citation type="submission" date="2016-03" db="EMBL/GenBank/DDBJ databases">
        <authorList>
            <person name="Ploux O."/>
        </authorList>
    </citation>
    <scope>NUCLEOTIDE SEQUENCE [LARGE SCALE GENOMIC DNA]</scope>
    <source>
        <strain evidence="2 3">UAMH 11012</strain>
    </source>
</reference>
<keyword evidence="1" id="KW-0472">Membrane</keyword>
<evidence type="ECO:0000313" key="2">
    <source>
        <dbReference type="EMBL" id="CZR68720.1"/>
    </source>
</evidence>
<feature type="transmembrane region" description="Helical" evidence="1">
    <location>
        <begin position="30"/>
        <end position="52"/>
    </location>
</feature>
<keyword evidence="1" id="KW-1133">Transmembrane helix</keyword>
<name>A0A1L7XUM4_9HELO</name>
<gene>
    <name evidence="2" type="ORF">PAC_18619</name>
</gene>
<sequence length="237" mass="26132">MQLCSNRPEGFGPHSTLSSPIPTSCFVDTILLPLPIWLALLLLPILYLLSLHHRKSNFNPSTAYLRSKPHRNCPFNTVSVIYYILIICNILMQTLEIVRLELIHFGISLLPFVYVGLLIGGLLHYTEGLKGRVRGWQTVNGILWIGGVVMCAVKVVGLSKEGIMGRKGSKYPISDQVIDIAVMAGVYAVIAVLELVLGFWRALRASVRGEETPQSGMSPVIGTEETEFVRKYPTGGV</sequence>
<dbReference type="AlphaFoldDB" id="A0A1L7XUM4"/>
<feature type="transmembrane region" description="Helical" evidence="1">
    <location>
        <begin position="104"/>
        <end position="126"/>
    </location>
</feature>
<dbReference type="OrthoDB" id="5399848at2759"/>
<keyword evidence="3" id="KW-1185">Reference proteome</keyword>
<feature type="transmembrane region" description="Helical" evidence="1">
    <location>
        <begin position="177"/>
        <end position="200"/>
    </location>
</feature>
<feature type="transmembrane region" description="Helical" evidence="1">
    <location>
        <begin position="73"/>
        <end position="92"/>
    </location>
</feature>
<feature type="transmembrane region" description="Helical" evidence="1">
    <location>
        <begin position="138"/>
        <end position="157"/>
    </location>
</feature>